<accession>A0ABQ4BD08</accession>
<sequence length="363" mass="37865">MTPELMRRARRRDRRVYLFSHPLLFALLTATRRRPVRRLGGTVLVHSRDAFRDGLTRIPLDRSAAGTTGGAAGELTGGELLFNQDGAGHRGSRRTIMEALGAEGVHRLRPVWTAVLDHRLAPLAAGAPIDLVDVAAELAGATTAALLGLGTDPHTLATAARTAAAAASREHLPGRPRRRAGQTAARTATAALTALLDVPAEDRALAAMLAVAAINTTVAALPRAVAWCADADLWSYADSDPDALTSELLRVTAPTPLLPRVAAGPGTAGGCPVRAGDRLVLVARHAADAHRTGPCPADPAPASVAQLVFGLGAHACPGARLARLQLTDTLRALAPHRPRVVGARVDRRSALPGWSRLIVAATP</sequence>
<dbReference type="InterPro" id="IPR017972">
    <property type="entry name" value="Cyt_P450_CS"/>
</dbReference>
<evidence type="ECO:0000313" key="2">
    <source>
        <dbReference type="EMBL" id="GIE68572.1"/>
    </source>
</evidence>
<dbReference type="PANTHER" id="PTHR46696:SF1">
    <property type="entry name" value="CYTOCHROME P450 YJIB-RELATED"/>
    <property type="match status" value="1"/>
</dbReference>
<comment type="similarity">
    <text evidence="1">Belongs to the cytochrome P450 family.</text>
</comment>
<keyword evidence="3" id="KW-1185">Reference proteome</keyword>
<dbReference type="Gene3D" id="1.10.630.10">
    <property type="entry name" value="Cytochrome P450"/>
    <property type="match status" value="1"/>
</dbReference>
<protein>
    <submittedName>
        <fullName evidence="2">Cytochrome P450</fullName>
    </submittedName>
</protein>
<dbReference type="SUPFAM" id="SSF48264">
    <property type="entry name" value="Cytochrome P450"/>
    <property type="match status" value="1"/>
</dbReference>
<dbReference type="PROSITE" id="PS00086">
    <property type="entry name" value="CYTOCHROME_P450"/>
    <property type="match status" value="1"/>
</dbReference>
<name>A0ABQ4BD08_9ACTN</name>
<organism evidence="2 3">
    <name type="scientific">Actinoplanes palleronii</name>
    <dbReference type="NCBI Taxonomy" id="113570"/>
    <lineage>
        <taxon>Bacteria</taxon>
        <taxon>Bacillati</taxon>
        <taxon>Actinomycetota</taxon>
        <taxon>Actinomycetes</taxon>
        <taxon>Micromonosporales</taxon>
        <taxon>Micromonosporaceae</taxon>
        <taxon>Actinoplanes</taxon>
    </lineage>
</organism>
<evidence type="ECO:0000313" key="3">
    <source>
        <dbReference type="Proteomes" id="UP000624709"/>
    </source>
</evidence>
<dbReference type="EMBL" id="BOMS01000069">
    <property type="protein sequence ID" value="GIE68572.1"/>
    <property type="molecule type" value="Genomic_DNA"/>
</dbReference>
<dbReference type="PANTHER" id="PTHR46696">
    <property type="entry name" value="P450, PUTATIVE (EUROFUNG)-RELATED"/>
    <property type="match status" value="1"/>
</dbReference>
<comment type="caution">
    <text evidence="2">The sequence shown here is derived from an EMBL/GenBank/DDBJ whole genome shotgun (WGS) entry which is preliminary data.</text>
</comment>
<reference evidence="2 3" key="1">
    <citation type="submission" date="2021-01" db="EMBL/GenBank/DDBJ databases">
        <title>Whole genome shotgun sequence of Actinoplanes palleronii NBRC 14916.</title>
        <authorList>
            <person name="Komaki H."/>
            <person name="Tamura T."/>
        </authorList>
    </citation>
    <scope>NUCLEOTIDE SEQUENCE [LARGE SCALE GENOMIC DNA]</scope>
    <source>
        <strain evidence="2 3">NBRC 14916</strain>
    </source>
</reference>
<gene>
    <name evidence="2" type="ORF">Apa02nite_046800</name>
</gene>
<dbReference type="InterPro" id="IPR036396">
    <property type="entry name" value="Cyt_P450_sf"/>
</dbReference>
<proteinExistence type="inferred from homology"/>
<evidence type="ECO:0000256" key="1">
    <source>
        <dbReference type="ARBA" id="ARBA00010617"/>
    </source>
</evidence>
<dbReference type="Proteomes" id="UP000624709">
    <property type="component" value="Unassembled WGS sequence"/>
</dbReference>
<dbReference type="RefSeq" id="WP_239164507.1">
    <property type="nucleotide sequence ID" value="NZ_BAAATY010000001.1"/>
</dbReference>